<dbReference type="NCBIfam" id="NF009487">
    <property type="entry name" value="PRK12849.1"/>
    <property type="match status" value="1"/>
</dbReference>
<dbReference type="InterPro" id="IPR027410">
    <property type="entry name" value="TCP-1-like_intermed_sf"/>
</dbReference>
<dbReference type="EnsemblPlants" id="OMERI03G03350.5">
    <property type="protein sequence ID" value="OMERI03G03350.5"/>
    <property type="gene ID" value="OMERI03G03350"/>
</dbReference>
<dbReference type="InterPro" id="IPR027413">
    <property type="entry name" value="GROEL-like_equatorial_sf"/>
</dbReference>
<proteinExistence type="inferred from homology"/>
<dbReference type="SUPFAM" id="SSF54849">
    <property type="entry name" value="GroEL-intermediate domain like"/>
    <property type="match status" value="1"/>
</dbReference>
<evidence type="ECO:0000256" key="2">
    <source>
        <dbReference type="ARBA" id="ARBA00022741"/>
    </source>
</evidence>
<accession>A0A0E0CV41</accession>
<keyword evidence="2" id="KW-0547">Nucleotide-binding</keyword>
<keyword evidence="4" id="KW-0143">Chaperone</keyword>
<dbReference type="Proteomes" id="UP000008021">
    <property type="component" value="Chromosome 3"/>
</dbReference>
<dbReference type="Gene3D" id="1.10.560.10">
    <property type="entry name" value="GroEL-like equatorial domain"/>
    <property type="match status" value="2"/>
</dbReference>
<protein>
    <submittedName>
        <fullName evidence="6">Uncharacterized protein</fullName>
    </submittedName>
</protein>
<name>A0A0E0CV41_9ORYZ</name>
<dbReference type="HAMAP" id="MF_00600">
    <property type="entry name" value="CH60"/>
    <property type="match status" value="1"/>
</dbReference>
<comment type="similarity">
    <text evidence="1 5">Belongs to the chaperonin (HSP60) family.</text>
</comment>
<dbReference type="SUPFAM" id="SSF48592">
    <property type="entry name" value="GroEL equatorial domain-like"/>
    <property type="match status" value="2"/>
</dbReference>
<dbReference type="AlphaFoldDB" id="A0A0E0CV41"/>
<reference evidence="6" key="1">
    <citation type="submission" date="2015-04" db="UniProtKB">
        <authorList>
            <consortium name="EnsemblPlants"/>
        </authorList>
    </citation>
    <scope>IDENTIFICATION</scope>
</reference>
<dbReference type="PRINTS" id="PR00298">
    <property type="entry name" value="CHAPERONIN60"/>
</dbReference>
<evidence type="ECO:0000256" key="3">
    <source>
        <dbReference type="ARBA" id="ARBA00022840"/>
    </source>
</evidence>
<dbReference type="GO" id="GO:0005524">
    <property type="term" value="F:ATP binding"/>
    <property type="evidence" value="ECO:0007669"/>
    <property type="project" value="UniProtKB-KW"/>
</dbReference>
<dbReference type="Gene3D" id="3.30.260.10">
    <property type="entry name" value="TCP-1-like chaperonin intermediate domain"/>
    <property type="match status" value="1"/>
</dbReference>
<dbReference type="PROSITE" id="PS00296">
    <property type="entry name" value="CHAPERONINS_CPN60"/>
    <property type="match status" value="1"/>
</dbReference>
<dbReference type="InterPro" id="IPR018370">
    <property type="entry name" value="Chaperonin_Cpn60_CS"/>
</dbReference>
<evidence type="ECO:0000256" key="1">
    <source>
        <dbReference type="ARBA" id="ARBA00006607"/>
    </source>
</evidence>
<dbReference type="Gene3D" id="3.50.7.10">
    <property type="entry name" value="GroEL"/>
    <property type="match status" value="2"/>
</dbReference>
<evidence type="ECO:0000256" key="5">
    <source>
        <dbReference type="RuleBase" id="RU000418"/>
    </source>
</evidence>
<dbReference type="NCBIfam" id="NF009489">
    <property type="entry name" value="PRK12851.1"/>
    <property type="match status" value="1"/>
</dbReference>
<evidence type="ECO:0000256" key="4">
    <source>
        <dbReference type="ARBA" id="ARBA00023186"/>
    </source>
</evidence>
<dbReference type="SUPFAM" id="SSF52029">
    <property type="entry name" value="GroEL apical domain-like"/>
    <property type="match status" value="2"/>
</dbReference>
<keyword evidence="7" id="KW-1185">Reference proteome</keyword>
<keyword evidence="3" id="KW-0067">ATP-binding</keyword>
<dbReference type="FunFam" id="3.50.7.10:FF:000001">
    <property type="entry name" value="60 kDa chaperonin"/>
    <property type="match status" value="2"/>
</dbReference>
<reference evidence="6" key="2">
    <citation type="submission" date="2018-05" db="EMBL/GenBank/DDBJ databases">
        <title>OmerRS3 (Oryza meridionalis Reference Sequence Version 3).</title>
        <authorList>
            <person name="Zhang J."/>
            <person name="Kudrna D."/>
            <person name="Lee S."/>
            <person name="Talag J."/>
            <person name="Welchert J."/>
            <person name="Wing R.A."/>
        </authorList>
    </citation>
    <scope>NUCLEOTIDE SEQUENCE [LARGE SCALE GENOMIC DNA]</scope>
    <source>
        <strain evidence="6">cv. OR44</strain>
    </source>
</reference>
<organism evidence="6">
    <name type="scientific">Oryza meridionalis</name>
    <dbReference type="NCBI Taxonomy" id="40149"/>
    <lineage>
        <taxon>Eukaryota</taxon>
        <taxon>Viridiplantae</taxon>
        <taxon>Streptophyta</taxon>
        <taxon>Embryophyta</taxon>
        <taxon>Tracheophyta</taxon>
        <taxon>Spermatophyta</taxon>
        <taxon>Magnoliopsida</taxon>
        <taxon>Liliopsida</taxon>
        <taxon>Poales</taxon>
        <taxon>Poaceae</taxon>
        <taxon>BOP clade</taxon>
        <taxon>Oryzoideae</taxon>
        <taxon>Oryzeae</taxon>
        <taxon>Oryzinae</taxon>
        <taxon>Oryza</taxon>
    </lineage>
</organism>
<dbReference type="CDD" id="cd03344">
    <property type="entry name" value="GroEL"/>
    <property type="match status" value="1"/>
</dbReference>
<dbReference type="GO" id="GO:0042026">
    <property type="term" value="P:protein refolding"/>
    <property type="evidence" value="ECO:0007669"/>
    <property type="project" value="InterPro"/>
</dbReference>
<sequence length="1087" mass="115515">MYRAAASLASMARQSRSGVRQIGNRLALQQRNAAKDIKFGVEAQALMLRGVEELADAVKVTMGPKGRSVIEQSFGAPKVTKDGVTVAESIEFSNRVKNVGASLVKLVTNATNDTAGDGTNCATVLTKAIFAAGCKSVAAGMNAMDIRHGISMAVDEVPTNLNGMAKMVSTSVEIAQVCAVKAPGFGESRKANLQDLAILTGGEVITEELGMNLENFEPQMLGTSKKVTVSEDDTVILDGAGEKAIKERAEQLRTSIELSTSDYDKEKLHEWLAKLSDGVAVLKIGGDTDMEVGEKKGRVTDALNATKAEGYVPGGGVPLLYASKDADKLRIANFDQKIGTSPKPIGKGGAILKVPSTRRFYSSTATPTPLEVNPGLGDPHIHPMDSPFAMRNDNPETLRFLELYLGNRAGGAPCSQAIKLVRERPIGSDPSTVWRSVIPIRGRPLYETENIVPKVRDVLKEQGAASWTEAGVAELSLPAGLRVAASGVRTQPRARTLPYSLAMYRAAASLASKARQAGSSARQIGSRFALHRNYAAKDIKFGVEARALMLRGVEELADAVKVTMGPKGRTVVIEQSFGAPKVTKDGVTVAKSIEFSNRVKNVGASLVKQVANATNDTAGDGTTCATVLTKAIFAEGCKSVAAGMNAMDLRRGISMAVDEVVTNLKGMARMISTSEEIAQVGTISANGEREIGELIAKAMEKVGKEGVITITDGNTLYNELEVVEGMKLDRGYISPYFITNQKNQKCELDDPLILIHDKKVSNLHAVVKVLELALKKQRPLLIVAEDVESEALGTLIINKLRAGIKVCAVKAPGFGESRKANLQDLAILTGGEVITEELGMNLENFEPQMLGTCKKVTVSKDDTVILDGAGDKKAIEERAEQLRSAIELSTSDYDKEKLQERLAKLSGGVAVLKIGGASEAEVGEKKDRVTDALNATKAAVEEGIVPGGGVALLYASKDLDKLQTANFDQKIGVQIIQNALKTPVHTIASNAGVEGSVIIGKLLEQDNTDLGYDAAKGEYVDMVKSGIIDPLKVIRTALVDAASVSSLMTTTESIIVEIPKEEEAAPAMGGMGGMAIELLLFCKILVF</sequence>
<dbReference type="NCBIfam" id="NF009488">
    <property type="entry name" value="PRK12850.1"/>
    <property type="match status" value="1"/>
</dbReference>
<dbReference type="Pfam" id="PF00118">
    <property type="entry name" value="Cpn60_TCP1"/>
    <property type="match status" value="3"/>
</dbReference>
<dbReference type="GO" id="GO:0140662">
    <property type="term" value="F:ATP-dependent protein folding chaperone"/>
    <property type="evidence" value="ECO:0007669"/>
    <property type="project" value="InterPro"/>
</dbReference>
<dbReference type="PANTHER" id="PTHR45633">
    <property type="entry name" value="60 KDA HEAT SHOCK PROTEIN, MITOCHONDRIAL"/>
    <property type="match status" value="1"/>
</dbReference>
<dbReference type="NCBIfam" id="TIGR02348">
    <property type="entry name" value="GroEL"/>
    <property type="match status" value="1"/>
</dbReference>
<evidence type="ECO:0000313" key="6">
    <source>
        <dbReference type="EnsemblPlants" id="OMERI03G03350.5"/>
    </source>
</evidence>
<dbReference type="Gramene" id="OMERI03G03350.5">
    <property type="protein sequence ID" value="OMERI03G03350.5"/>
    <property type="gene ID" value="OMERI03G03350"/>
</dbReference>
<dbReference type="InterPro" id="IPR002423">
    <property type="entry name" value="Cpn60/GroEL/TCP-1"/>
</dbReference>
<dbReference type="InterPro" id="IPR027409">
    <property type="entry name" value="GroEL-like_apical_dom_sf"/>
</dbReference>
<evidence type="ECO:0000313" key="7">
    <source>
        <dbReference type="Proteomes" id="UP000008021"/>
    </source>
</evidence>
<dbReference type="InterPro" id="IPR001844">
    <property type="entry name" value="Cpn60/GroEL"/>
</dbReference>
<dbReference type="NCBIfam" id="NF000592">
    <property type="entry name" value="PRK00013.1"/>
    <property type="match status" value="1"/>
</dbReference>